<keyword evidence="1" id="KW-0812">Transmembrane</keyword>
<dbReference type="AlphaFoldDB" id="A0A2T4ZFN1"/>
<keyword evidence="1" id="KW-0472">Membrane</keyword>
<keyword evidence="3" id="KW-1185">Reference proteome</keyword>
<evidence type="ECO:0000313" key="2">
    <source>
        <dbReference type="EMBL" id="PTM60735.1"/>
    </source>
</evidence>
<sequence>MVGAGAATAAFAAQTGALLFARWIDLGSAADRLAFAGAMALIGGMAGTGAGFWLALVLRDRAPTPAKAVAAAASVLALFAIAVGHLAFAVTTAPPPVQTLLIAHIRLGGQAWSGLAVAAAGPRLEAASDDLRREALADGSTLVEVVLPLPEPAGLRAVLVRNEGADLARFSLDLPGDPPATANFSHWLTPDRRGGEAATMEMRFRIERRVRR</sequence>
<reference evidence="2 3" key="1">
    <citation type="submission" date="2018-04" db="EMBL/GenBank/DDBJ databases">
        <title>Genomic Encyclopedia of Archaeal and Bacterial Type Strains, Phase II (KMG-II): from individual species to whole genera.</title>
        <authorList>
            <person name="Goeker M."/>
        </authorList>
    </citation>
    <scope>NUCLEOTIDE SEQUENCE [LARGE SCALE GENOMIC DNA]</scope>
    <source>
        <strain evidence="2 3">DSM 25521</strain>
    </source>
</reference>
<accession>A0A2T4ZFN1</accession>
<name>A0A2T4ZFN1_9HYPH</name>
<organism evidence="2 3">
    <name type="scientific">Phreatobacter oligotrophus</name>
    <dbReference type="NCBI Taxonomy" id="1122261"/>
    <lineage>
        <taxon>Bacteria</taxon>
        <taxon>Pseudomonadati</taxon>
        <taxon>Pseudomonadota</taxon>
        <taxon>Alphaproteobacteria</taxon>
        <taxon>Hyphomicrobiales</taxon>
        <taxon>Phreatobacteraceae</taxon>
        <taxon>Phreatobacter</taxon>
    </lineage>
</organism>
<evidence type="ECO:0000313" key="3">
    <source>
        <dbReference type="Proteomes" id="UP000241808"/>
    </source>
</evidence>
<feature type="transmembrane region" description="Helical" evidence="1">
    <location>
        <begin position="68"/>
        <end position="90"/>
    </location>
</feature>
<gene>
    <name evidence="2" type="ORF">C8P69_102117</name>
</gene>
<evidence type="ECO:0000256" key="1">
    <source>
        <dbReference type="SAM" id="Phobius"/>
    </source>
</evidence>
<feature type="transmembrane region" description="Helical" evidence="1">
    <location>
        <begin position="33"/>
        <end position="56"/>
    </location>
</feature>
<proteinExistence type="predicted"/>
<keyword evidence="1" id="KW-1133">Transmembrane helix</keyword>
<comment type="caution">
    <text evidence="2">The sequence shown here is derived from an EMBL/GenBank/DDBJ whole genome shotgun (WGS) entry which is preliminary data.</text>
</comment>
<protein>
    <submittedName>
        <fullName evidence="2">Uncharacterized protein</fullName>
    </submittedName>
</protein>
<dbReference type="EMBL" id="PZZL01000002">
    <property type="protein sequence ID" value="PTM60735.1"/>
    <property type="molecule type" value="Genomic_DNA"/>
</dbReference>
<dbReference type="Proteomes" id="UP000241808">
    <property type="component" value="Unassembled WGS sequence"/>
</dbReference>